<evidence type="ECO:0000256" key="1">
    <source>
        <dbReference type="SAM" id="SignalP"/>
    </source>
</evidence>
<dbReference type="EMBL" id="FNUC01000004">
    <property type="protein sequence ID" value="SEF15180.1"/>
    <property type="molecule type" value="Genomic_DNA"/>
</dbReference>
<accession>A0A1H5PMX0</accession>
<evidence type="ECO:0000313" key="2">
    <source>
        <dbReference type="EMBL" id="SEF15180.1"/>
    </source>
</evidence>
<protein>
    <recommendedName>
        <fullName evidence="4">DUF3558 domain-containing protein</fullName>
    </recommendedName>
</protein>
<dbReference type="STRING" id="561176.SAMN04488561_4873"/>
<dbReference type="AlphaFoldDB" id="A0A1H5PMX0"/>
<sequence>MRVRLRASVAFLLVLLTGCAGTAGTADGPSGTKTGAVPTATRVCDLLDPDEVRSIYAGMRISLTDYAGPVGDPSFDSCQITIDHGTTTSSLIPFQLQVSIDPVTPADHQELLDRYVAEGLGASTPVPGLGEAAHFVGAGSLQVYADGKVLRVQGGGDDNAIRLAELVLPRLAELAPAPEVGTVPACDAVTAQAEALLGAPAEERRDRQTVDELRCEWSAGRDVVSATVRGYGDEVGRMWAAERPGAETLHIGGLHDNGVYLPVGGVYYWMGDQQVGIYVRHRPHDTEDDRDLLVGLADAFAPTLLEIAPRVAPPAAGH</sequence>
<evidence type="ECO:0008006" key="4">
    <source>
        <dbReference type="Google" id="ProtNLM"/>
    </source>
</evidence>
<organism evidence="2 3">
    <name type="scientific">Jiangella alba</name>
    <dbReference type="NCBI Taxonomy" id="561176"/>
    <lineage>
        <taxon>Bacteria</taxon>
        <taxon>Bacillati</taxon>
        <taxon>Actinomycetota</taxon>
        <taxon>Actinomycetes</taxon>
        <taxon>Jiangellales</taxon>
        <taxon>Jiangellaceae</taxon>
        <taxon>Jiangella</taxon>
    </lineage>
</organism>
<dbReference type="PROSITE" id="PS51257">
    <property type="entry name" value="PROKAR_LIPOPROTEIN"/>
    <property type="match status" value="1"/>
</dbReference>
<keyword evidence="3" id="KW-1185">Reference proteome</keyword>
<gene>
    <name evidence="2" type="ORF">SAMN04488561_4873</name>
</gene>
<feature type="chain" id="PRO_5039596785" description="DUF3558 domain-containing protein" evidence="1">
    <location>
        <begin position="23"/>
        <end position="318"/>
    </location>
</feature>
<reference evidence="3" key="1">
    <citation type="submission" date="2016-10" db="EMBL/GenBank/DDBJ databases">
        <authorList>
            <person name="Varghese N."/>
            <person name="Submissions S."/>
        </authorList>
    </citation>
    <scope>NUCLEOTIDE SEQUENCE [LARGE SCALE GENOMIC DNA]</scope>
    <source>
        <strain evidence="3">DSM 45237</strain>
    </source>
</reference>
<dbReference type="Proteomes" id="UP000181980">
    <property type="component" value="Unassembled WGS sequence"/>
</dbReference>
<proteinExistence type="predicted"/>
<evidence type="ECO:0000313" key="3">
    <source>
        <dbReference type="Proteomes" id="UP000181980"/>
    </source>
</evidence>
<name>A0A1H5PMX0_9ACTN</name>
<keyword evidence="1" id="KW-0732">Signal</keyword>
<feature type="signal peptide" evidence="1">
    <location>
        <begin position="1"/>
        <end position="22"/>
    </location>
</feature>